<dbReference type="GO" id="GO:0016746">
    <property type="term" value="F:acyltransferase activity"/>
    <property type="evidence" value="ECO:0007669"/>
    <property type="project" value="UniProtKB-KW"/>
</dbReference>
<dbReference type="Pfam" id="PF00583">
    <property type="entry name" value="Acetyltransf_1"/>
    <property type="match status" value="1"/>
</dbReference>
<evidence type="ECO:0000256" key="1">
    <source>
        <dbReference type="ARBA" id="ARBA00022679"/>
    </source>
</evidence>
<dbReference type="EMBL" id="JAKNCJ010000002">
    <property type="protein sequence ID" value="MCL6422741.1"/>
    <property type="molecule type" value="Genomic_DNA"/>
</dbReference>
<dbReference type="CDD" id="cd04301">
    <property type="entry name" value="NAT_SF"/>
    <property type="match status" value="1"/>
</dbReference>
<gene>
    <name evidence="4" type="ORF">Bequi_04960</name>
</gene>
<organism evidence="4 5">
    <name type="scientific">Brachybacterium equifaecis</name>
    <dbReference type="NCBI Taxonomy" id="2910770"/>
    <lineage>
        <taxon>Bacteria</taxon>
        <taxon>Bacillati</taxon>
        <taxon>Actinomycetota</taxon>
        <taxon>Actinomycetes</taxon>
        <taxon>Micrococcales</taxon>
        <taxon>Dermabacteraceae</taxon>
        <taxon>Brachybacterium</taxon>
    </lineage>
</organism>
<dbReference type="InterPro" id="IPR016181">
    <property type="entry name" value="Acyl_CoA_acyltransferase"/>
</dbReference>
<comment type="caution">
    <text evidence="4">The sequence shown here is derived from an EMBL/GenBank/DDBJ whole genome shotgun (WGS) entry which is preliminary data.</text>
</comment>
<accession>A0ABT0QYP4</accession>
<name>A0ABT0QYP4_9MICO</name>
<sequence length="159" mass="17401">MSGGDWFLREALPEDLPALAAAELALFPDEAWDLDLLREEIFHPWRRYIVAESRADGAILGYAGIMITGDTADLHTIGALREGLGIGRALLQWCEETARAGLGSGAGPGAERMLLEVREDNTRARDLYARAGYEQIARRSGYYRTPAGPVDALVLSKEL</sequence>
<keyword evidence="1 4" id="KW-0808">Transferase</keyword>
<protein>
    <submittedName>
        <fullName evidence="4">GNAT family N-acetyltransferase</fullName>
        <ecNumber evidence="4">2.3.1.-</ecNumber>
    </submittedName>
</protein>
<dbReference type="InterPro" id="IPR050832">
    <property type="entry name" value="Bact_Acetyltransf"/>
</dbReference>
<evidence type="ECO:0000256" key="2">
    <source>
        <dbReference type="ARBA" id="ARBA00023315"/>
    </source>
</evidence>
<reference evidence="4" key="1">
    <citation type="submission" date="2022-02" db="EMBL/GenBank/DDBJ databases">
        <authorList>
            <person name="Lee M."/>
            <person name="Kim S.-J."/>
            <person name="Jung M.-Y."/>
        </authorList>
    </citation>
    <scope>NUCLEOTIDE SEQUENCE</scope>
    <source>
        <strain evidence="4">JHP9</strain>
    </source>
</reference>
<proteinExistence type="predicted"/>
<dbReference type="EC" id="2.3.1.-" evidence="4"/>
<evidence type="ECO:0000313" key="4">
    <source>
        <dbReference type="EMBL" id="MCL6422741.1"/>
    </source>
</evidence>
<dbReference type="SUPFAM" id="SSF55729">
    <property type="entry name" value="Acyl-CoA N-acyltransferases (Nat)"/>
    <property type="match status" value="1"/>
</dbReference>
<evidence type="ECO:0000313" key="5">
    <source>
        <dbReference type="Proteomes" id="UP001203761"/>
    </source>
</evidence>
<dbReference type="RefSeq" id="WP_249736858.1">
    <property type="nucleotide sequence ID" value="NZ_JAKNCJ010000002.1"/>
</dbReference>
<keyword evidence="5" id="KW-1185">Reference proteome</keyword>
<feature type="domain" description="N-acetyltransferase" evidence="3">
    <location>
        <begin position="6"/>
        <end position="159"/>
    </location>
</feature>
<dbReference type="PROSITE" id="PS51186">
    <property type="entry name" value="GNAT"/>
    <property type="match status" value="1"/>
</dbReference>
<dbReference type="Gene3D" id="3.40.630.30">
    <property type="match status" value="1"/>
</dbReference>
<dbReference type="PANTHER" id="PTHR43877">
    <property type="entry name" value="AMINOALKYLPHOSPHONATE N-ACETYLTRANSFERASE-RELATED-RELATED"/>
    <property type="match status" value="1"/>
</dbReference>
<dbReference type="Proteomes" id="UP001203761">
    <property type="component" value="Unassembled WGS sequence"/>
</dbReference>
<dbReference type="InterPro" id="IPR000182">
    <property type="entry name" value="GNAT_dom"/>
</dbReference>
<evidence type="ECO:0000259" key="3">
    <source>
        <dbReference type="PROSITE" id="PS51186"/>
    </source>
</evidence>
<keyword evidence="2 4" id="KW-0012">Acyltransferase</keyword>